<dbReference type="AlphaFoldDB" id="A0A368RRI3"/>
<proteinExistence type="predicted"/>
<reference evidence="1" key="2">
    <citation type="submission" date="2015-07" db="EMBL/GenBank/DDBJ databases">
        <authorList>
            <person name="Noorani M."/>
        </authorList>
    </citation>
    <scope>NUCLEOTIDE SEQUENCE</scope>
    <source>
        <strain evidence="1">Yugu1</strain>
    </source>
</reference>
<dbReference type="EMBL" id="CM003534">
    <property type="protein sequence ID" value="RCV32674.1"/>
    <property type="molecule type" value="Genomic_DNA"/>
</dbReference>
<gene>
    <name evidence="1" type="ORF">SETIT_7G021900v2</name>
</gene>
<protein>
    <submittedName>
        <fullName evidence="1">Uncharacterized protein</fullName>
    </submittedName>
</protein>
<accession>A0A368RRI3</accession>
<evidence type="ECO:0000313" key="1">
    <source>
        <dbReference type="EMBL" id="RCV32674.1"/>
    </source>
</evidence>
<organism evidence="1">
    <name type="scientific">Setaria italica</name>
    <name type="common">Foxtail millet</name>
    <name type="synonym">Panicum italicum</name>
    <dbReference type="NCBI Taxonomy" id="4555"/>
    <lineage>
        <taxon>Eukaryota</taxon>
        <taxon>Viridiplantae</taxon>
        <taxon>Streptophyta</taxon>
        <taxon>Embryophyta</taxon>
        <taxon>Tracheophyta</taxon>
        <taxon>Spermatophyta</taxon>
        <taxon>Magnoliopsida</taxon>
        <taxon>Liliopsida</taxon>
        <taxon>Poales</taxon>
        <taxon>Poaceae</taxon>
        <taxon>PACMAD clade</taxon>
        <taxon>Panicoideae</taxon>
        <taxon>Panicodae</taxon>
        <taxon>Paniceae</taxon>
        <taxon>Cenchrinae</taxon>
        <taxon>Setaria</taxon>
    </lineage>
</organism>
<name>A0A368RRI3_SETIT</name>
<sequence length="74" mass="8130">MSATSPKFPSYISARLVIIFPKFRCVQVSKISSYLDTSCSEGIFGGIFLVALLLFLPNPCEVLGCRVVEPFVLI</sequence>
<reference evidence="1" key="1">
    <citation type="journal article" date="2012" name="Nat. Biotechnol.">
        <title>Reference genome sequence of the model plant Setaria.</title>
        <authorList>
            <person name="Bennetzen J.L."/>
            <person name="Schmutz J."/>
            <person name="Wang H."/>
            <person name="Percifield R."/>
            <person name="Hawkins J."/>
            <person name="Pontaroli A.C."/>
            <person name="Estep M."/>
            <person name="Feng L."/>
            <person name="Vaughn J.N."/>
            <person name="Grimwood J."/>
            <person name="Jenkins J."/>
            <person name="Barry K."/>
            <person name="Lindquist E."/>
            <person name="Hellsten U."/>
            <person name="Deshpande S."/>
            <person name="Wang X."/>
            <person name="Wu X."/>
            <person name="Mitros T."/>
            <person name="Triplett J."/>
            <person name="Yang X."/>
            <person name="Ye C.Y."/>
            <person name="Mauro-Herrera M."/>
            <person name="Wang L."/>
            <person name="Li P."/>
            <person name="Sharma M."/>
            <person name="Sharma R."/>
            <person name="Ronald P.C."/>
            <person name="Panaud O."/>
            <person name="Kellogg E.A."/>
            <person name="Brutnell T.P."/>
            <person name="Doust A.N."/>
            <person name="Tuskan G.A."/>
            <person name="Rokhsar D."/>
            <person name="Devos K.M."/>
        </authorList>
    </citation>
    <scope>NUCLEOTIDE SEQUENCE [LARGE SCALE GENOMIC DNA]</scope>
    <source>
        <strain evidence="1">Yugu1</strain>
    </source>
</reference>